<evidence type="ECO:0000313" key="2">
    <source>
        <dbReference type="EMBL" id="VUC28422.1"/>
    </source>
</evidence>
<feature type="chain" id="PRO_5047509280" evidence="1">
    <location>
        <begin position="24"/>
        <end position="238"/>
    </location>
</feature>
<comment type="caution">
    <text evidence="2">The sequence shown here is derived from an EMBL/GenBank/DDBJ whole genome shotgun (WGS) entry which is preliminary data.</text>
</comment>
<reference evidence="2 3" key="1">
    <citation type="submission" date="2019-06" db="EMBL/GenBank/DDBJ databases">
        <authorList>
            <person name="Broberg M."/>
        </authorList>
    </citation>
    <scope>NUCLEOTIDE SEQUENCE [LARGE SCALE GENOMIC DNA]</scope>
</reference>
<dbReference type="Proteomes" id="UP000766486">
    <property type="component" value="Unassembled WGS sequence"/>
</dbReference>
<evidence type="ECO:0000256" key="1">
    <source>
        <dbReference type="SAM" id="SignalP"/>
    </source>
</evidence>
<proteinExistence type="predicted"/>
<accession>A0ABY6UB97</accession>
<protein>
    <submittedName>
        <fullName evidence="2">Uncharacterized protein</fullName>
    </submittedName>
</protein>
<sequence length="238" mass="26685">MVATKDLGLAGLVWLCLAARGLALGVDGATNDFTLVERNGAEELDVRDIDTELFERDFDHELDERDYDDELYERDFDDEHLEVRGGATINLKEQRITGIKANRPIPPPPKEIDTKAFWDKKYGVKKAVSGPVKYRRGLEARGGATINLKEQRITGIKANRPIPPPPKEIDTKAFWDKKYGVKKAVSGPAKYRRGLNVRGGATINLKEQRITGIKANRPIPPPPKEIDTKAYWAKKGRV</sequence>
<keyword evidence="1" id="KW-0732">Signal</keyword>
<gene>
    <name evidence="2" type="ORF">CLO192961_LOCUS235970</name>
</gene>
<name>A0ABY6UB97_BIOOC</name>
<organism evidence="2 3">
    <name type="scientific">Bionectria ochroleuca</name>
    <name type="common">Gliocladium roseum</name>
    <dbReference type="NCBI Taxonomy" id="29856"/>
    <lineage>
        <taxon>Eukaryota</taxon>
        <taxon>Fungi</taxon>
        <taxon>Dikarya</taxon>
        <taxon>Ascomycota</taxon>
        <taxon>Pezizomycotina</taxon>
        <taxon>Sordariomycetes</taxon>
        <taxon>Hypocreomycetidae</taxon>
        <taxon>Hypocreales</taxon>
        <taxon>Bionectriaceae</taxon>
        <taxon>Clonostachys</taxon>
    </lineage>
</organism>
<evidence type="ECO:0000313" key="3">
    <source>
        <dbReference type="Proteomes" id="UP000766486"/>
    </source>
</evidence>
<feature type="signal peptide" evidence="1">
    <location>
        <begin position="1"/>
        <end position="23"/>
    </location>
</feature>
<keyword evidence="3" id="KW-1185">Reference proteome</keyword>
<dbReference type="EMBL" id="CABFNS010000785">
    <property type="protein sequence ID" value="VUC28422.1"/>
    <property type="molecule type" value="Genomic_DNA"/>
</dbReference>